<dbReference type="InterPro" id="IPR035906">
    <property type="entry name" value="MetI-like_sf"/>
</dbReference>
<feature type="transmembrane region" description="Helical" evidence="9">
    <location>
        <begin position="139"/>
        <end position="156"/>
    </location>
</feature>
<protein>
    <submittedName>
        <fullName evidence="11">General L-amino acid transport system permease protein</fullName>
    </submittedName>
</protein>
<dbReference type="Proteomes" id="UP001549320">
    <property type="component" value="Unassembled WGS sequence"/>
</dbReference>
<evidence type="ECO:0000313" key="11">
    <source>
        <dbReference type="EMBL" id="MET4576718.1"/>
    </source>
</evidence>
<sequence>MTIPARPAPVVPRRAAWSWRSRSLRRWVYQALAIAAVVGLLAWLFSNTWANMRARGIQGGFDFLTDSAGFDISESLLDFSSSDPYWKAFLVGIGNTLRVAIVGCLLTTVAGVLIGIGRLSSNALVRGLCQGYVELFRNVPLLIQLLVWYLIFVEVLPPAREALSLGGLVYLSKGGLALPAPAASVGWDWTLAGLGVGAILAALTGLRARRRFRNAGGRPPSLVLQPLVTILGAGLVGWLAGGMPTAWDVPELGGFSIEGGVSLTPEFMAVLLGLTAYTTAFTAEVVRAGISSVSRGQLEAGASIGLPRALVLRLVVLPQALRVIIPPLTNQYLNLTKNSSLAVAIGYPDLVSVANTSLNQTGRAVECITLIMLVYLALSLLTSALMGWFNRRVAIKER</sequence>
<dbReference type="PANTHER" id="PTHR30614:SF37">
    <property type="entry name" value="AMINO-ACID ABC TRANSPORTER PERMEASE PROTEIN YHDX-RELATED"/>
    <property type="match status" value="1"/>
</dbReference>
<evidence type="ECO:0000256" key="1">
    <source>
        <dbReference type="ARBA" id="ARBA00004429"/>
    </source>
</evidence>
<dbReference type="CDD" id="cd06261">
    <property type="entry name" value="TM_PBP2"/>
    <property type="match status" value="1"/>
</dbReference>
<reference evidence="11 12" key="1">
    <citation type="submission" date="2024-06" db="EMBL/GenBank/DDBJ databases">
        <title>Sorghum-associated microbial communities from plants grown in Nebraska, USA.</title>
        <authorList>
            <person name="Schachtman D."/>
        </authorList>
    </citation>
    <scope>NUCLEOTIDE SEQUENCE [LARGE SCALE GENOMIC DNA]</scope>
    <source>
        <strain evidence="11 12">2709</strain>
    </source>
</reference>
<evidence type="ECO:0000256" key="5">
    <source>
        <dbReference type="ARBA" id="ARBA00022692"/>
    </source>
</evidence>
<evidence type="ECO:0000256" key="6">
    <source>
        <dbReference type="ARBA" id="ARBA00022970"/>
    </source>
</evidence>
<comment type="similarity">
    <text evidence="2">Belongs to the binding-protein-dependent transport system permease family. HisMQ subfamily.</text>
</comment>
<feature type="transmembrane region" description="Helical" evidence="9">
    <location>
        <begin position="368"/>
        <end position="389"/>
    </location>
</feature>
<organism evidence="11 12">
    <name type="scientific">Ottowia thiooxydans</name>
    <dbReference type="NCBI Taxonomy" id="219182"/>
    <lineage>
        <taxon>Bacteria</taxon>
        <taxon>Pseudomonadati</taxon>
        <taxon>Pseudomonadota</taxon>
        <taxon>Betaproteobacteria</taxon>
        <taxon>Burkholderiales</taxon>
        <taxon>Comamonadaceae</taxon>
        <taxon>Ottowia</taxon>
    </lineage>
</organism>
<dbReference type="RefSeq" id="WP_354442782.1">
    <property type="nucleotide sequence ID" value="NZ_JBEPSH010000003.1"/>
</dbReference>
<keyword evidence="12" id="KW-1185">Reference proteome</keyword>
<feature type="transmembrane region" description="Helical" evidence="9">
    <location>
        <begin position="227"/>
        <end position="247"/>
    </location>
</feature>
<evidence type="ECO:0000256" key="3">
    <source>
        <dbReference type="ARBA" id="ARBA00022448"/>
    </source>
</evidence>
<feature type="transmembrane region" description="Helical" evidence="9">
    <location>
        <begin position="189"/>
        <end position="206"/>
    </location>
</feature>
<keyword evidence="8 9" id="KW-0472">Membrane</keyword>
<keyword evidence="4" id="KW-1003">Cell membrane</keyword>
<dbReference type="Gene3D" id="1.10.3720.10">
    <property type="entry name" value="MetI-like"/>
    <property type="match status" value="2"/>
</dbReference>
<evidence type="ECO:0000256" key="8">
    <source>
        <dbReference type="ARBA" id="ARBA00023136"/>
    </source>
</evidence>
<comment type="subcellular location">
    <subcellularLocation>
        <location evidence="1">Cell inner membrane</location>
        <topology evidence="1">Multi-pass membrane protein</topology>
    </subcellularLocation>
    <subcellularLocation>
        <location evidence="9">Cell membrane</location>
        <topology evidence="9">Multi-pass membrane protein</topology>
    </subcellularLocation>
</comment>
<evidence type="ECO:0000256" key="9">
    <source>
        <dbReference type="RuleBase" id="RU363032"/>
    </source>
</evidence>
<dbReference type="SUPFAM" id="SSF161098">
    <property type="entry name" value="MetI-like"/>
    <property type="match status" value="1"/>
</dbReference>
<evidence type="ECO:0000256" key="2">
    <source>
        <dbReference type="ARBA" id="ARBA00010072"/>
    </source>
</evidence>
<dbReference type="InterPro" id="IPR010065">
    <property type="entry name" value="AA_ABC_transptr_permease_3TM"/>
</dbReference>
<evidence type="ECO:0000259" key="10">
    <source>
        <dbReference type="PROSITE" id="PS50928"/>
    </source>
</evidence>
<accession>A0ABV2Q806</accession>
<dbReference type="InterPro" id="IPR043429">
    <property type="entry name" value="ArtM/GltK/GlnP/TcyL/YhdX-like"/>
</dbReference>
<dbReference type="PROSITE" id="PS50928">
    <property type="entry name" value="ABC_TM1"/>
    <property type="match status" value="1"/>
</dbReference>
<comment type="caution">
    <text evidence="11">The sequence shown here is derived from an EMBL/GenBank/DDBJ whole genome shotgun (WGS) entry which is preliminary data.</text>
</comment>
<keyword evidence="7 9" id="KW-1133">Transmembrane helix</keyword>
<dbReference type="Pfam" id="PF00528">
    <property type="entry name" value="BPD_transp_1"/>
    <property type="match status" value="1"/>
</dbReference>
<dbReference type="EMBL" id="JBEPSH010000003">
    <property type="protein sequence ID" value="MET4576718.1"/>
    <property type="molecule type" value="Genomic_DNA"/>
</dbReference>
<dbReference type="InterPro" id="IPR000515">
    <property type="entry name" value="MetI-like"/>
</dbReference>
<feature type="transmembrane region" description="Helical" evidence="9">
    <location>
        <begin position="27"/>
        <end position="45"/>
    </location>
</feature>
<proteinExistence type="inferred from homology"/>
<evidence type="ECO:0000313" key="12">
    <source>
        <dbReference type="Proteomes" id="UP001549320"/>
    </source>
</evidence>
<keyword evidence="3 9" id="KW-0813">Transport</keyword>
<gene>
    <name evidence="11" type="ORF">ABIE13_001827</name>
</gene>
<evidence type="ECO:0000256" key="4">
    <source>
        <dbReference type="ARBA" id="ARBA00022475"/>
    </source>
</evidence>
<evidence type="ECO:0000256" key="7">
    <source>
        <dbReference type="ARBA" id="ARBA00022989"/>
    </source>
</evidence>
<dbReference type="NCBIfam" id="TIGR01726">
    <property type="entry name" value="HEQRo_perm_3TM"/>
    <property type="match status" value="1"/>
</dbReference>
<dbReference type="PANTHER" id="PTHR30614">
    <property type="entry name" value="MEMBRANE COMPONENT OF AMINO ACID ABC TRANSPORTER"/>
    <property type="match status" value="1"/>
</dbReference>
<feature type="transmembrane region" description="Helical" evidence="9">
    <location>
        <begin position="97"/>
        <end position="119"/>
    </location>
</feature>
<feature type="domain" description="ABC transmembrane type-1" evidence="10">
    <location>
        <begin position="93"/>
        <end position="382"/>
    </location>
</feature>
<name>A0ABV2Q806_9BURK</name>
<keyword evidence="5 9" id="KW-0812">Transmembrane</keyword>
<keyword evidence="6" id="KW-0029">Amino-acid transport</keyword>